<gene>
    <name evidence="3" type="primary">LOC100578713</name>
</gene>
<evidence type="ECO:0000313" key="3">
    <source>
        <dbReference type="RefSeq" id="XP_003249893.4"/>
    </source>
</evidence>
<dbReference type="RefSeq" id="XP_003249893.4">
    <property type="nucleotide sequence ID" value="XM_003249845.4"/>
</dbReference>
<dbReference type="OrthoDB" id="8186615at2759"/>
<evidence type="ECO:0000313" key="1">
    <source>
        <dbReference type="EnsemblMetazoa" id="XP_003249893"/>
    </source>
</evidence>
<dbReference type="KEGG" id="ame:100578713"/>
<dbReference type="Proteomes" id="UP000005203">
    <property type="component" value="Linkage group LG9"/>
</dbReference>
<keyword evidence="2" id="KW-1185">Reference proteome</keyword>
<proteinExistence type="predicted"/>
<dbReference type="GeneID" id="100578713"/>
<dbReference type="EnsemblMetazoa" id="XM_003249845">
    <property type="protein sequence ID" value="XP_003249893"/>
    <property type="gene ID" value="LOC100578713"/>
</dbReference>
<evidence type="ECO:0000313" key="2">
    <source>
        <dbReference type="Proteomes" id="UP000005203"/>
    </source>
</evidence>
<sequence length="162" mass="19110">KILLEALQKYGSENIDAISKMLPNISLEDIKSTISKYSEIAKNLYEDELLNKWLKCGLYQPEDSFIPEALLFIQLFENHPPPSELEGYDIRSIYNFLYRSCFGQSSYFDLSPKDRDLLCFLISKIEQKIWPKCKTDIWEYVGKVYNKRNIKKVYPGKKRHLL</sequence>
<organism evidence="1">
    <name type="scientific">Apis mellifera</name>
    <name type="common">Honeybee</name>
    <dbReference type="NCBI Taxonomy" id="7460"/>
    <lineage>
        <taxon>Eukaryota</taxon>
        <taxon>Metazoa</taxon>
        <taxon>Ecdysozoa</taxon>
        <taxon>Arthropoda</taxon>
        <taxon>Hexapoda</taxon>
        <taxon>Insecta</taxon>
        <taxon>Pterygota</taxon>
        <taxon>Neoptera</taxon>
        <taxon>Endopterygota</taxon>
        <taxon>Hymenoptera</taxon>
        <taxon>Apocrita</taxon>
        <taxon>Aculeata</taxon>
        <taxon>Apoidea</taxon>
        <taxon>Anthophila</taxon>
        <taxon>Apidae</taxon>
        <taxon>Apis</taxon>
    </lineage>
</organism>
<dbReference type="AlphaFoldDB" id="A0A7M7G9E3"/>
<accession>A0A8B6XVH9</accession>
<reference evidence="3" key="2">
    <citation type="submission" date="2025-04" db="UniProtKB">
        <authorList>
            <consortium name="RefSeq"/>
        </authorList>
    </citation>
    <scope>IDENTIFICATION</scope>
    <source>
        <strain evidence="3">DH4</strain>
        <tissue evidence="3">Whole body</tissue>
    </source>
</reference>
<reference evidence="1" key="1">
    <citation type="submission" date="2021-01" db="UniProtKB">
        <authorList>
            <consortium name="EnsemblMetazoa"/>
        </authorList>
    </citation>
    <scope>IDENTIFICATION</scope>
    <source>
        <strain evidence="1">DH4</strain>
    </source>
</reference>
<name>A0A7M7G9E3_APIME</name>
<protein>
    <submittedName>
        <fullName evidence="3">Uncharacterized protein LOC100578713</fullName>
    </submittedName>
</protein>
<accession>A0A7M7G9E3</accession>